<evidence type="ECO:0000313" key="3">
    <source>
        <dbReference type="Proteomes" id="UP000324479"/>
    </source>
</evidence>
<proteinExistence type="predicted"/>
<gene>
    <name evidence="2" type="ORF">FYK55_11645</name>
</gene>
<dbReference type="Proteomes" id="UP000324479">
    <property type="component" value="Unassembled WGS sequence"/>
</dbReference>
<evidence type="ECO:0000256" key="1">
    <source>
        <dbReference type="SAM" id="MobiDB-lite"/>
    </source>
</evidence>
<sequence length="453" mass="50629">MRWQRTANCGEQCPTPRPNESADCSTSAATLAAPPTSTSVAFKHTRAGCLSRAGWIRRRPVRSDAGRPTSAWPFAFSKLYRPQDPFPRVPPVLSAGPTMLQAVITTIQQPTDCVLRLASALAGTEAGLVIAGDTKGPTEFDLSTVQQFSPEQLSFLSIDDQLASDFSLTPHLPTKHYCRKNLGYLHAMRLGATCIYETDDDNAPIENWKPREQWINGLRFVTAAVDDQPRWVNVYKCFSDGLIWPRGLPLDRIGDALTMGDAPETSLSTAADETGKYWAPIQQGLANGAPDVDAVWRLVLDREFDFEDRASVMLAPGQWCPFNTQTTWWWPAVFPLLYVPSYCSFRMCDIWKSFVAQRCLWELGTGVVFHAPEVVQERNPHNLMRDFEDEVPGYLRNHELVQILEDVSLQQGPEAVGPNLRACYAALIDRDIFPEKEMQLIDAWLSDVPAEPA</sequence>
<dbReference type="Pfam" id="PF03385">
    <property type="entry name" value="STELLO"/>
    <property type="match status" value="1"/>
</dbReference>
<name>A0A5M6DBD4_9BACT</name>
<reference evidence="2 3" key="1">
    <citation type="submission" date="2019-08" db="EMBL/GenBank/DDBJ databases">
        <authorList>
            <person name="Dhanesh K."/>
            <person name="Kumar G."/>
            <person name="Sasikala C."/>
            <person name="Venkata Ramana C."/>
        </authorList>
    </citation>
    <scope>NUCLEOTIDE SEQUENCE [LARGE SCALE GENOMIC DNA]</scope>
    <source>
        <strain evidence="2 3">JC645</strain>
    </source>
</reference>
<comment type="caution">
    <text evidence="2">The sequence shown here is derived from an EMBL/GenBank/DDBJ whole genome shotgun (WGS) entry which is preliminary data.</text>
</comment>
<feature type="region of interest" description="Disordered" evidence="1">
    <location>
        <begin position="1"/>
        <end position="28"/>
    </location>
</feature>
<dbReference type="PANTHER" id="PTHR31362">
    <property type="entry name" value="GLYCOSYLTRANSFERASE STELLO1-RELATED"/>
    <property type="match status" value="1"/>
</dbReference>
<protein>
    <submittedName>
        <fullName evidence="2">DUF288 domain-containing protein</fullName>
    </submittedName>
</protein>
<dbReference type="PANTHER" id="PTHR31362:SF0">
    <property type="entry name" value="EXOSTOSIN DOMAIN-CONTAINING PROTEIN-RELATED"/>
    <property type="match status" value="1"/>
</dbReference>
<evidence type="ECO:0000313" key="2">
    <source>
        <dbReference type="EMBL" id="KAA5543816.1"/>
    </source>
</evidence>
<dbReference type="InterPro" id="IPR005049">
    <property type="entry name" value="STL-like"/>
</dbReference>
<dbReference type="EMBL" id="VWOX01000005">
    <property type="protein sequence ID" value="KAA5543816.1"/>
    <property type="molecule type" value="Genomic_DNA"/>
</dbReference>
<organism evidence="2 3">
    <name type="scientific">Roseiconus nitratireducens</name>
    <dbReference type="NCBI Taxonomy" id="2605748"/>
    <lineage>
        <taxon>Bacteria</taxon>
        <taxon>Pseudomonadati</taxon>
        <taxon>Planctomycetota</taxon>
        <taxon>Planctomycetia</taxon>
        <taxon>Pirellulales</taxon>
        <taxon>Pirellulaceae</taxon>
        <taxon>Roseiconus</taxon>
    </lineage>
</organism>
<keyword evidence="3" id="KW-1185">Reference proteome</keyword>
<accession>A0A5M6DBD4</accession>
<dbReference type="AlphaFoldDB" id="A0A5M6DBD4"/>